<dbReference type="GO" id="GO:0015031">
    <property type="term" value="P:protein transport"/>
    <property type="evidence" value="ECO:0007669"/>
    <property type="project" value="UniProtKB-UniRule"/>
</dbReference>
<comment type="similarity">
    <text evidence="1">Belongs to the TonB family.</text>
</comment>
<comment type="caution">
    <text evidence="4">The sequence shown here is derived from an EMBL/GenBank/DDBJ whole genome shotgun (WGS) entry which is preliminary data.</text>
</comment>
<dbReference type="RefSeq" id="WP_241573782.1">
    <property type="nucleotide sequence ID" value="NZ_JAKUML010000025.1"/>
</dbReference>
<dbReference type="Pfam" id="PF03544">
    <property type="entry name" value="TonB_C"/>
    <property type="match status" value="1"/>
</dbReference>
<organism evidence="4 5">
    <name type="scientific">Acinetobacter sedimenti</name>
    <dbReference type="NCBI Taxonomy" id="2919922"/>
    <lineage>
        <taxon>Bacteria</taxon>
        <taxon>Pseudomonadati</taxon>
        <taxon>Pseudomonadota</taxon>
        <taxon>Gammaproteobacteria</taxon>
        <taxon>Moraxellales</taxon>
        <taxon>Moraxellaceae</taxon>
        <taxon>Acinetobacter</taxon>
    </lineage>
</organism>
<evidence type="ECO:0000259" key="3">
    <source>
        <dbReference type="PROSITE" id="PS52015"/>
    </source>
</evidence>
<keyword evidence="1" id="KW-0812">Transmembrane</keyword>
<evidence type="ECO:0000313" key="5">
    <source>
        <dbReference type="Proteomes" id="UP001139701"/>
    </source>
</evidence>
<comment type="subcellular location">
    <subcellularLocation>
        <location evidence="1">Cell inner membrane</location>
        <topology evidence="1">Single-pass membrane protein</topology>
        <orientation evidence="1">Periplasmic side</orientation>
    </subcellularLocation>
</comment>
<dbReference type="Proteomes" id="UP001139701">
    <property type="component" value="Unassembled WGS sequence"/>
</dbReference>
<feature type="compositionally biased region" description="Low complexity" evidence="2">
    <location>
        <begin position="94"/>
        <end position="109"/>
    </location>
</feature>
<evidence type="ECO:0000313" key="4">
    <source>
        <dbReference type="EMBL" id="MCJ8147485.1"/>
    </source>
</evidence>
<evidence type="ECO:0000256" key="1">
    <source>
        <dbReference type="RuleBase" id="RU362123"/>
    </source>
</evidence>
<keyword evidence="1" id="KW-0997">Cell inner membrane</keyword>
<protein>
    <recommendedName>
        <fullName evidence="1">Protein TonB</fullName>
    </recommendedName>
</protein>
<keyword evidence="1" id="KW-0472">Membrane</keyword>
<feature type="compositionally biased region" description="Basic and acidic residues" evidence="2">
    <location>
        <begin position="159"/>
        <end position="171"/>
    </location>
</feature>
<keyword evidence="1" id="KW-0735">Signal-anchor</keyword>
<geneLocation type="plasmid" evidence="4">
    <name>unnamed</name>
</geneLocation>
<gene>
    <name evidence="4" type="ORF">MKI79_11445</name>
</gene>
<feature type="transmembrane region" description="Helical" evidence="1">
    <location>
        <begin position="12"/>
        <end position="30"/>
    </location>
</feature>
<dbReference type="PRINTS" id="PR01374">
    <property type="entry name" value="TONBPROTEIN"/>
</dbReference>
<dbReference type="Gene3D" id="3.30.1150.10">
    <property type="match status" value="1"/>
</dbReference>
<sequence>MNSISQINSSSAVALSITALLHATVIYSLLNQNFDSSIKEVEPKTVQVKFVQLPKTTVSSPQVEHAQPEPKVTQPLATPVQPLPPQQAEPVKTNQTSKPQPQNKPSPSNLDKAVVKKTSTNDSASIISSTAEEPKNITPTPIKSDVSTNTATPVNKPAATEKVKTPPTFDEKNYKPISKLKPDYPMRALENELEGNCTIEYSVNTQGHVINPKALSDCDPVFIRPSLNAARQFKYQPHIVNGQAVEVPKIRNNFEYRIE</sequence>
<dbReference type="GO" id="GO:0015891">
    <property type="term" value="P:siderophore transport"/>
    <property type="evidence" value="ECO:0007669"/>
    <property type="project" value="InterPro"/>
</dbReference>
<keyword evidence="1" id="KW-0813">Transport</keyword>
<keyword evidence="1" id="KW-1133">Transmembrane helix</keyword>
<dbReference type="PANTHER" id="PTHR33446">
    <property type="entry name" value="PROTEIN TONB-RELATED"/>
    <property type="match status" value="1"/>
</dbReference>
<dbReference type="EMBL" id="JAKUML010000025">
    <property type="protein sequence ID" value="MCJ8147485.1"/>
    <property type="molecule type" value="Genomic_DNA"/>
</dbReference>
<feature type="compositionally biased region" description="Polar residues" evidence="2">
    <location>
        <begin position="117"/>
        <end position="153"/>
    </location>
</feature>
<comment type="function">
    <text evidence="1">Interacts with outer membrane receptor proteins that carry out high-affinity binding and energy dependent uptake into the periplasmic space of specific substrates. It could act to transduce energy from the cytoplasmic membrane to specific energy-requiring processes in the outer membrane, resulting in the release into the periplasm of ligands bound by these outer membrane proteins.</text>
</comment>
<keyword evidence="1" id="KW-0653">Protein transport</keyword>
<proteinExistence type="inferred from homology"/>
<dbReference type="SUPFAM" id="SSF74653">
    <property type="entry name" value="TolA/TonB C-terminal domain"/>
    <property type="match status" value="1"/>
</dbReference>
<name>A0A9X1X1W7_9GAMM</name>
<feature type="region of interest" description="Disordered" evidence="2">
    <location>
        <begin position="57"/>
        <end position="171"/>
    </location>
</feature>
<dbReference type="InterPro" id="IPR037682">
    <property type="entry name" value="TonB_C"/>
</dbReference>
<keyword evidence="5" id="KW-1185">Reference proteome</keyword>
<dbReference type="GO" id="GO:0055085">
    <property type="term" value="P:transmembrane transport"/>
    <property type="evidence" value="ECO:0007669"/>
    <property type="project" value="InterPro"/>
</dbReference>
<dbReference type="GO" id="GO:0098797">
    <property type="term" value="C:plasma membrane protein complex"/>
    <property type="evidence" value="ECO:0007669"/>
    <property type="project" value="TreeGrafter"/>
</dbReference>
<evidence type="ECO:0000256" key="2">
    <source>
        <dbReference type="SAM" id="MobiDB-lite"/>
    </source>
</evidence>
<dbReference type="InterPro" id="IPR051045">
    <property type="entry name" value="TonB-dependent_transducer"/>
</dbReference>
<dbReference type="PROSITE" id="PS52015">
    <property type="entry name" value="TONB_CTD"/>
    <property type="match status" value="1"/>
</dbReference>
<keyword evidence="1" id="KW-1003">Cell membrane</keyword>
<dbReference type="InterPro" id="IPR003538">
    <property type="entry name" value="TonB"/>
</dbReference>
<dbReference type="PANTHER" id="PTHR33446:SF2">
    <property type="entry name" value="PROTEIN TONB"/>
    <property type="match status" value="1"/>
</dbReference>
<dbReference type="GO" id="GO:0030288">
    <property type="term" value="C:outer membrane-bounded periplasmic space"/>
    <property type="evidence" value="ECO:0007669"/>
    <property type="project" value="InterPro"/>
</dbReference>
<feature type="domain" description="TonB C-terminal" evidence="3">
    <location>
        <begin position="169"/>
        <end position="259"/>
    </location>
</feature>
<accession>A0A9X1X1W7</accession>
<keyword evidence="4" id="KW-0614">Plasmid</keyword>
<dbReference type="AlphaFoldDB" id="A0A9X1X1W7"/>
<reference evidence="4" key="1">
    <citation type="submission" date="2022-02" db="EMBL/GenBank/DDBJ databases">
        <title>Acinetobacter A3.8 sp. nov., isolated from Sediment (Zhairuo Island).</title>
        <authorList>
            <person name="Zheng K."/>
        </authorList>
    </citation>
    <scope>NUCLEOTIDE SEQUENCE</scope>
    <source>
        <strain evidence="4">A3.8</strain>
        <plasmid evidence="4">unnamed</plasmid>
    </source>
</reference>
<dbReference type="GO" id="GO:0031992">
    <property type="term" value="F:energy transducer activity"/>
    <property type="evidence" value="ECO:0007669"/>
    <property type="project" value="InterPro"/>
</dbReference>